<dbReference type="InterPro" id="IPR010982">
    <property type="entry name" value="Lambda_DNA-bd_dom_sf"/>
</dbReference>
<evidence type="ECO:0000259" key="3">
    <source>
        <dbReference type="PROSITE" id="PS50943"/>
    </source>
</evidence>
<comment type="caution">
    <text evidence="4">The sequence shown here is derived from an EMBL/GenBank/DDBJ whole genome shotgun (WGS) entry which is preliminary data.</text>
</comment>
<evidence type="ECO:0000256" key="1">
    <source>
        <dbReference type="ARBA" id="ARBA00023125"/>
    </source>
</evidence>
<accession>A0ABW0NMI2</accession>
<dbReference type="SUPFAM" id="SSF47413">
    <property type="entry name" value="lambda repressor-like DNA-binding domains"/>
    <property type="match status" value="1"/>
</dbReference>
<protein>
    <submittedName>
        <fullName evidence="4">Helix-turn-helix domain-containing protein</fullName>
    </submittedName>
</protein>
<dbReference type="RefSeq" id="WP_386738822.1">
    <property type="nucleotide sequence ID" value="NZ_JBHSMG010000001.1"/>
</dbReference>
<organism evidence="4 5">
    <name type="scientific">Lysinimonas soli</name>
    <dbReference type="NCBI Taxonomy" id="1074233"/>
    <lineage>
        <taxon>Bacteria</taxon>
        <taxon>Bacillati</taxon>
        <taxon>Actinomycetota</taxon>
        <taxon>Actinomycetes</taxon>
        <taxon>Micrococcales</taxon>
        <taxon>Microbacteriaceae</taxon>
        <taxon>Lysinimonas</taxon>
    </lineage>
</organism>
<feature type="compositionally biased region" description="Low complexity" evidence="2">
    <location>
        <begin position="84"/>
        <end position="93"/>
    </location>
</feature>
<feature type="domain" description="HTH cro/C1-type" evidence="3">
    <location>
        <begin position="11"/>
        <end position="65"/>
    </location>
</feature>
<dbReference type="EMBL" id="JBHSMG010000001">
    <property type="protein sequence ID" value="MFC5501222.1"/>
    <property type="molecule type" value="Genomic_DNA"/>
</dbReference>
<dbReference type="CDD" id="cd00093">
    <property type="entry name" value="HTH_XRE"/>
    <property type="match status" value="1"/>
</dbReference>
<evidence type="ECO:0000313" key="5">
    <source>
        <dbReference type="Proteomes" id="UP001596039"/>
    </source>
</evidence>
<sequence>MLLRHAVGAALRRIRLEDDRTLREVAGAANISMPYLSEIERGRKEPSSEILAGICAALGLTLVDLLGEAADELRVDRTPNLASIASSHPASHSGYPVAPPVRPDGAVLAAA</sequence>
<evidence type="ECO:0000313" key="4">
    <source>
        <dbReference type="EMBL" id="MFC5501222.1"/>
    </source>
</evidence>
<dbReference type="PROSITE" id="PS50943">
    <property type="entry name" value="HTH_CROC1"/>
    <property type="match status" value="1"/>
</dbReference>
<dbReference type="Gene3D" id="1.10.260.40">
    <property type="entry name" value="lambda repressor-like DNA-binding domains"/>
    <property type="match status" value="1"/>
</dbReference>
<dbReference type="SMART" id="SM00530">
    <property type="entry name" value="HTH_XRE"/>
    <property type="match status" value="1"/>
</dbReference>
<dbReference type="InterPro" id="IPR050807">
    <property type="entry name" value="TransReg_Diox_bact_type"/>
</dbReference>
<dbReference type="Proteomes" id="UP001596039">
    <property type="component" value="Unassembled WGS sequence"/>
</dbReference>
<evidence type="ECO:0000256" key="2">
    <source>
        <dbReference type="SAM" id="MobiDB-lite"/>
    </source>
</evidence>
<reference evidence="5" key="1">
    <citation type="journal article" date="2019" name="Int. J. Syst. Evol. Microbiol.">
        <title>The Global Catalogue of Microorganisms (GCM) 10K type strain sequencing project: providing services to taxonomists for standard genome sequencing and annotation.</title>
        <authorList>
            <consortium name="The Broad Institute Genomics Platform"/>
            <consortium name="The Broad Institute Genome Sequencing Center for Infectious Disease"/>
            <person name="Wu L."/>
            <person name="Ma J."/>
        </authorList>
    </citation>
    <scope>NUCLEOTIDE SEQUENCE [LARGE SCALE GENOMIC DNA]</scope>
    <source>
        <strain evidence="5">CGMCC 4.6997</strain>
    </source>
</reference>
<keyword evidence="1" id="KW-0238">DNA-binding</keyword>
<dbReference type="PANTHER" id="PTHR46797:SF1">
    <property type="entry name" value="METHYLPHOSPHONATE SYNTHASE"/>
    <property type="match status" value="1"/>
</dbReference>
<dbReference type="InterPro" id="IPR001387">
    <property type="entry name" value="Cro/C1-type_HTH"/>
</dbReference>
<proteinExistence type="predicted"/>
<dbReference type="Pfam" id="PF13560">
    <property type="entry name" value="HTH_31"/>
    <property type="match status" value="1"/>
</dbReference>
<dbReference type="PANTHER" id="PTHR46797">
    <property type="entry name" value="HTH-TYPE TRANSCRIPTIONAL REGULATOR"/>
    <property type="match status" value="1"/>
</dbReference>
<keyword evidence="5" id="KW-1185">Reference proteome</keyword>
<feature type="region of interest" description="Disordered" evidence="2">
    <location>
        <begin position="84"/>
        <end position="111"/>
    </location>
</feature>
<name>A0ABW0NMI2_9MICO</name>
<gene>
    <name evidence="4" type="ORF">ACFPJ4_03095</name>
</gene>